<dbReference type="PANTHER" id="PTHR21066:SF3">
    <property type="entry name" value="IP02236P"/>
    <property type="match status" value="1"/>
</dbReference>
<dbReference type="GO" id="GO:0005576">
    <property type="term" value="C:extracellular region"/>
    <property type="evidence" value="ECO:0007669"/>
    <property type="project" value="UniProtKB-SubCell"/>
</dbReference>
<comment type="subcellular location">
    <subcellularLocation>
        <location evidence="1">Secreted</location>
    </subcellularLocation>
</comment>
<evidence type="ECO:0000256" key="1">
    <source>
        <dbReference type="ARBA" id="ARBA00004613"/>
    </source>
</evidence>
<evidence type="ECO:0000313" key="5">
    <source>
        <dbReference type="EMBL" id="AMQ76484.1"/>
    </source>
</evidence>
<evidence type="ECO:0000256" key="4">
    <source>
        <dbReference type="SAM" id="SignalP"/>
    </source>
</evidence>
<gene>
    <name evidence="5" type="primary">OBP31</name>
</gene>
<dbReference type="Gene3D" id="1.10.238.270">
    <property type="match status" value="1"/>
</dbReference>
<comment type="similarity">
    <text evidence="2">Belongs to the PBP/GOBP family.</text>
</comment>
<dbReference type="GO" id="GO:0005549">
    <property type="term" value="F:odorant binding"/>
    <property type="evidence" value="ECO:0007669"/>
    <property type="project" value="InterPro"/>
</dbReference>
<dbReference type="AlphaFoldDB" id="A0A142FH98"/>
<evidence type="ECO:0000256" key="3">
    <source>
        <dbReference type="ARBA" id="ARBA00022525"/>
    </source>
</evidence>
<accession>A0A142FH98</accession>
<dbReference type="InterPro" id="IPR036728">
    <property type="entry name" value="PBP_GOBP_sf"/>
</dbReference>
<keyword evidence="3" id="KW-0964">Secreted</keyword>
<evidence type="ECO:0000256" key="2">
    <source>
        <dbReference type="ARBA" id="ARBA00008098"/>
    </source>
</evidence>
<feature type="chain" id="PRO_5007494902" evidence="4">
    <location>
        <begin position="20"/>
        <end position="205"/>
    </location>
</feature>
<dbReference type="Pfam" id="PF01395">
    <property type="entry name" value="PBP_GOBP"/>
    <property type="match status" value="1"/>
</dbReference>
<feature type="signal peptide" evidence="4">
    <location>
        <begin position="1"/>
        <end position="19"/>
    </location>
</feature>
<name>A0A142FH98_APOLU</name>
<dbReference type="InterPro" id="IPR052295">
    <property type="entry name" value="Odorant-binding_protein"/>
</dbReference>
<organism evidence="5">
    <name type="scientific">Apolygus lucorum</name>
    <name type="common">Small green plant bug</name>
    <name type="synonym">Lygocoris lucorum</name>
    <dbReference type="NCBI Taxonomy" id="248454"/>
    <lineage>
        <taxon>Eukaryota</taxon>
        <taxon>Metazoa</taxon>
        <taxon>Ecdysozoa</taxon>
        <taxon>Arthropoda</taxon>
        <taxon>Hexapoda</taxon>
        <taxon>Insecta</taxon>
        <taxon>Pterygota</taxon>
        <taxon>Neoptera</taxon>
        <taxon>Paraneoptera</taxon>
        <taxon>Hemiptera</taxon>
        <taxon>Heteroptera</taxon>
        <taxon>Panheteroptera</taxon>
        <taxon>Cimicomorpha</taxon>
        <taxon>Miridae</taxon>
        <taxon>Mirini</taxon>
        <taxon>Apolygus</taxon>
    </lineage>
</organism>
<dbReference type="SUPFAM" id="SSF47565">
    <property type="entry name" value="Insect pheromone/odorant-binding proteins"/>
    <property type="match status" value="1"/>
</dbReference>
<proteinExistence type="evidence at transcript level"/>
<reference evidence="5" key="1">
    <citation type="journal article" date="2015" name="PLoS ONE">
        <title>Molecular Characterization And Expression Profiling Of Odorant-binding Proteins In The Green Plant Bug Apolygus lucorum.</title>
        <authorList>
            <person name="Ding Y."/>
            <person name="Zhang Y."/>
        </authorList>
    </citation>
    <scope>NUCLEOTIDE SEQUENCE</scope>
</reference>
<dbReference type="InterPro" id="IPR006170">
    <property type="entry name" value="PBP/GOBP"/>
</dbReference>
<sequence>MFTSATFTVFLFAVTLTRGQIDEDPECRPSGPPGKEPECCTIPMKLFGDEVQEAVVKNCFDEAGMKRPSGPHGGGSPPTAEEMAAHISAHECADECVFKSGNFIKSDGGLDEDAIKAVIAKLFTGDWAPIATAAVNKCLASAKSGVSASAKCKSGAYQLSKCFQRELFLGCPASLWTESTDCSAIKARITKCPNAKVPIGHHHKH</sequence>
<keyword evidence="4" id="KW-0732">Signal</keyword>
<dbReference type="PANTHER" id="PTHR21066">
    <property type="entry name" value="ODORANT-BINDING PROTEIN 59A-RELATED"/>
    <property type="match status" value="1"/>
</dbReference>
<protein>
    <submittedName>
        <fullName evidence="5">Odorant-binding protein 31</fullName>
    </submittedName>
</protein>
<dbReference type="EMBL" id="KT281939">
    <property type="protein sequence ID" value="AMQ76484.1"/>
    <property type="molecule type" value="mRNA"/>
</dbReference>